<proteinExistence type="predicted"/>
<dbReference type="Gene3D" id="3.50.50.60">
    <property type="entry name" value="FAD/NAD(P)-binding domain"/>
    <property type="match status" value="1"/>
</dbReference>
<dbReference type="SUPFAM" id="SSF51905">
    <property type="entry name" value="FAD/NAD(P)-binding domain"/>
    <property type="match status" value="1"/>
</dbReference>
<gene>
    <name evidence="1" type="ORF">P775_05135</name>
</gene>
<name>A0A2G8RIF2_9RHOB</name>
<keyword evidence="2" id="KW-1185">Reference proteome</keyword>
<protein>
    <recommendedName>
        <fullName evidence="3">Glucose-methanol-choline oxidoreductase N-terminal domain-containing protein</fullName>
    </recommendedName>
</protein>
<dbReference type="InterPro" id="IPR036188">
    <property type="entry name" value="FAD/NAD-bd_sf"/>
</dbReference>
<dbReference type="EMBL" id="AWWI01000042">
    <property type="protein sequence ID" value="PIL21376.1"/>
    <property type="molecule type" value="Genomic_DNA"/>
</dbReference>
<evidence type="ECO:0008006" key="3">
    <source>
        <dbReference type="Google" id="ProtNLM"/>
    </source>
</evidence>
<sequence length="181" mass="20749">MAGNMHCDAIVVGSGISDGSAAKELTEKGLKVLLLERARNIEHLTDFLNADKESWDYPHRGSAAVEMKRKSPVLQRDYPLNEQTWGMWTDERANPYVENKRFDWFRGYHVGGRSLLWGRQTYRWSDTDFKSNAKDGVVIDWPIRYADIAPWYDHVERFAGISGARDGLDFLPNGDFLPPSR</sequence>
<comment type="caution">
    <text evidence="1">The sequence shown here is derived from an EMBL/GenBank/DDBJ whole genome shotgun (WGS) entry which is preliminary data.</text>
</comment>
<dbReference type="Proteomes" id="UP000231259">
    <property type="component" value="Unassembled WGS sequence"/>
</dbReference>
<reference evidence="1 2" key="1">
    <citation type="submission" date="2013-09" db="EMBL/GenBank/DDBJ databases">
        <title>Genome sequencing of Phaeobacter antarcticus sp. nov. SM1211.</title>
        <authorList>
            <person name="Zhang X.-Y."/>
            <person name="Liu C."/>
            <person name="Chen X.-L."/>
            <person name="Xie B.-B."/>
            <person name="Qin Q.-L."/>
            <person name="Rong J.-C."/>
            <person name="Zhang Y.-Z."/>
        </authorList>
    </citation>
    <scope>NUCLEOTIDE SEQUENCE [LARGE SCALE GENOMIC DNA]</scope>
    <source>
        <strain evidence="1 2">SM1211</strain>
    </source>
</reference>
<accession>A0A2G8RIF2</accession>
<evidence type="ECO:0000313" key="1">
    <source>
        <dbReference type="EMBL" id="PIL21376.1"/>
    </source>
</evidence>
<dbReference type="AlphaFoldDB" id="A0A2G8RIF2"/>
<organism evidence="1 2">
    <name type="scientific">Puniceibacterium antarcticum</name>
    <dbReference type="NCBI Taxonomy" id="1206336"/>
    <lineage>
        <taxon>Bacteria</taxon>
        <taxon>Pseudomonadati</taxon>
        <taxon>Pseudomonadota</taxon>
        <taxon>Alphaproteobacteria</taxon>
        <taxon>Rhodobacterales</taxon>
        <taxon>Paracoccaceae</taxon>
        <taxon>Puniceibacterium</taxon>
    </lineage>
</organism>
<evidence type="ECO:0000313" key="2">
    <source>
        <dbReference type="Proteomes" id="UP000231259"/>
    </source>
</evidence>